<evidence type="ECO:0000256" key="2">
    <source>
        <dbReference type="SAM" id="Phobius"/>
    </source>
</evidence>
<evidence type="ECO:0000313" key="3">
    <source>
        <dbReference type="EMBL" id="KAF2502367.1"/>
    </source>
</evidence>
<feature type="region of interest" description="Disordered" evidence="1">
    <location>
        <begin position="237"/>
        <end position="267"/>
    </location>
</feature>
<dbReference type="OrthoDB" id="3926760at2759"/>
<protein>
    <submittedName>
        <fullName evidence="3">Uncharacterized protein</fullName>
    </submittedName>
</protein>
<keyword evidence="2" id="KW-0472">Membrane</keyword>
<feature type="compositionally biased region" description="Polar residues" evidence="1">
    <location>
        <begin position="250"/>
        <end position="267"/>
    </location>
</feature>
<feature type="region of interest" description="Disordered" evidence="1">
    <location>
        <begin position="132"/>
        <end position="163"/>
    </location>
</feature>
<feature type="compositionally biased region" description="Basic and acidic residues" evidence="1">
    <location>
        <begin position="132"/>
        <end position="145"/>
    </location>
</feature>
<dbReference type="EMBL" id="MU004181">
    <property type="protein sequence ID" value="KAF2502367.1"/>
    <property type="molecule type" value="Genomic_DNA"/>
</dbReference>
<name>A0A6A6RFW6_9PEZI</name>
<keyword evidence="2" id="KW-1133">Transmembrane helix</keyword>
<evidence type="ECO:0000313" key="4">
    <source>
        <dbReference type="Proteomes" id="UP000799750"/>
    </source>
</evidence>
<gene>
    <name evidence="3" type="ORF">BU16DRAFT_521104</name>
</gene>
<keyword evidence="4" id="KW-1185">Reference proteome</keyword>
<feature type="region of interest" description="Disordered" evidence="1">
    <location>
        <begin position="350"/>
        <end position="399"/>
    </location>
</feature>
<evidence type="ECO:0000256" key="1">
    <source>
        <dbReference type="SAM" id="MobiDB-lite"/>
    </source>
</evidence>
<sequence>MASANPNFRQVPRYGRPNNPMGTGLIIAASVLVAAGIAIYESPQVRQFIEHSRRKIAVALHSLGDEIQPRRSFSHSSNDAETAQQVRRRRMEEIVRRNQNELIRQAQEEGIAVDLDELARIGREGVEVEMMEYDRRSNNRDRGSSFDDLVGSDGMLRDNHPLINLADEDNTARTATATENTTSADGLRRRGQVFSAGSSAQVLFDQERTMKETSAAPHASRESTATIEGESLIDINAEDPPLSLPEELQTESIPSLASSTQAQTQDGSQSFHSFASASVMSISDDMEQSNQHIFSNSMEEEAEVMSTGTMTPTEDGFSTAVSMVGSQADDIAVLSMTNDEDHDARSEAFSEGGFSELGDGDRIGAHTPNSWTDVGSDDGSEYAGAQASNQGLPATHYHI</sequence>
<organism evidence="3 4">
    <name type="scientific">Lophium mytilinum</name>
    <dbReference type="NCBI Taxonomy" id="390894"/>
    <lineage>
        <taxon>Eukaryota</taxon>
        <taxon>Fungi</taxon>
        <taxon>Dikarya</taxon>
        <taxon>Ascomycota</taxon>
        <taxon>Pezizomycotina</taxon>
        <taxon>Dothideomycetes</taxon>
        <taxon>Pleosporomycetidae</taxon>
        <taxon>Mytilinidiales</taxon>
        <taxon>Mytilinidiaceae</taxon>
        <taxon>Lophium</taxon>
    </lineage>
</organism>
<keyword evidence="2" id="KW-0812">Transmembrane</keyword>
<dbReference type="Proteomes" id="UP000799750">
    <property type="component" value="Unassembled WGS sequence"/>
</dbReference>
<dbReference type="AlphaFoldDB" id="A0A6A6RFW6"/>
<reference evidence="3" key="1">
    <citation type="journal article" date="2020" name="Stud. Mycol.">
        <title>101 Dothideomycetes genomes: a test case for predicting lifestyles and emergence of pathogens.</title>
        <authorList>
            <person name="Haridas S."/>
            <person name="Albert R."/>
            <person name="Binder M."/>
            <person name="Bloem J."/>
            <person name="Labutti K."/>
            <person name="Salamov A."/>
            <person name="Andreopoulos B."/>
            <person name="Baker S."/>
            <person name="Barry K."/>
            <person name="Bills G."/>
            <person name="Bluhm B."/>
            <person name="Cannon C."/>
            <person name="Castanera R."/>
            <person name="Culley D."/>
            <person name="Daum C."/>
            <person name="Ezra D."/>
            <person name="Gonzalez J."/>
            <person name="Henrissat B."/>
            <person name="Kuo A."/>
            <person name="Liang C."/>
            <person name="Lipzen A."/>
            <person name="Lutzoni F."/>
            <person name="Magnuson J."/>
            <person name="Mondo S."/>
            <person name="Nolan M."/>
            <person name="Ohm R."/>
            <person name="Pangilinan J."/>
            <person name="Park H.-J."/>
            <person name="Ramirez L."/>
            <person name="Alfaro M."/>
            <person name="Sun H."/>
            <person name="Tritt A."/>
            <person name="Yoshinaga Y."/>
            <person name="Zwiers L.-H."/>
            <person name="Turgeon B."/>
            <person name="Goodwin S."/>
            <person name="Spatafora J."/>
            <person name="Crous P."/>
            <person name="Grigoriev I."/>
        </authorList>
    </citation>
    <scope>NUCLEOTIDE SEQUENCE</scope>
    <source>
        <strain evidence="3">CBS 269.34</strain>
    </source>
</reference>
<feature type="region of interest" description="Disordered" evidence="1">
    <location>
        <begin position="208"/>
        <end position="227"/>
    </location>
</feature>
<proteinExistence type="predicted"/>
<accession>A0A6A6RFW6</accession>
<feature type="transmembrane region" description="Helical" evidence="2">
    <location>
        <begin position="21"/>
        <end position="40"/>
    </location>
</feature>